<accession>A0AA39FY96</accession>
<dbReference type="InterPro" id="IPR011029">
    <property type="entry name" value="DEATH-like_dom_sf"/>
</dbReference>
<dbReference type="EMBL" id="JAQQBS010000001">
    <property type="protein sequence ID" value="KAK0178065.1"/>
    <property type="molecule type" value="Genomic_DNA"/>
</dbReference>
<sequence length="257" mass="29003">MPILANLSRRFQMLTTDAKPDPPRINIHDNSLNNNSSTSGPNGISTSVVSSEIDSIPHADNSDDHQKTQNNLSDSETKFSNSANDRGKKPNARTKKKTHSGQTKNVINYNIVNSNGVKIGETVTYVCNVNQYGKNEYKTNDKNESTSTQPKAKEMSESVKILSMSKRELTIRDMFLIKTHIDNSWREIFKSLGYSKGQLDQFVETHKSKGMDEMIYQILLDWKRENGTDAQIGLLVKVLWEHCQYDCAERLATANTL</sequence>
<dbReference type="AlphaFoldDB" id="A0AA39FY96"/>
<dbReference type="Pfam" id="PF00531">
    <property type="entry name" value="Death"/>
    <property type="match status" value="1"/>
</dbReference>
<dbReference type="SUPFAM" id="SSF47986">
    <property type="entry name" value="DEATH domain"/>
    <property type="match status" value="1"/>
</dbReference>
<organism evidence="3 4">
    <name type="scientific">Microctonus aethiopoides</name>
    <dbReference type="NCBI Taxonomy" id="144406"/>
    <lineage>
        <taxon>Eukaryota</taxon>
        <taxon>Metazoa</taxon>
        <taxon>Ecdysozoa</taxon>
        <taxon>Arthropoda</taxon>
        <taxon>Hexapoda</taxon>
        <taxon>Insecta</taxon>
        <taxon>Pterygota</taxon>
        <taxon>Neoptera</taxon>
        <taxon>Endopterygota</taxon>
        <taxon>Hymenoptera</taxon>
        <taxon>Apocrita</taxon>
        <taxon>Ichneumonoidea</taxon>
        <taxon>Braconidae</taxon>
        <taxon>Euphorinae</taxon>
        <taxon>Microctonus</taxon>
    </lineage>
</organism>
<keyword evidence="4" id="KW-1185">Reference proteome</keyword>
<evidence type="ECO:0000313" key="3">
    <source>
        <dbReference type="EMBL" id="KAK0178065.1"/>
    </source>
</evidence>
<feature type="compositionally biased region" description="Polar residues" evidence="1">
    <location>
        <begin position="28"/>
        <end position="53"/>
    </location>
</feature>
<evidence type="ECO:0000259" key="2">
    <source>
        <dbReference type="PROSITE" id="PS50017"/>
    </source>
</evidence>
<reference evidence="3" key="1">
    <citation type="journal article" date="2023" name="bioRxiv">
        <title>Scaffold-level genome assemblies of two parasitoid biocontrol wasps reveal the parthenogenesis mechanism and an associated novel virus.</title>
        <authorList>
            <person name="Inwood S."/>
            <person name="Skelly J."/>
            <person name="Guhlin J."/>
            <person name="Harrop T."/>
            <person name="Goldson S."/>
            <person name="Dearden P."/>
        </authorList>
    </citation>
    <scope>NUCLEOTIDE SEQUENCE</scope>
    <source>
        <strain evidence="3">Irish</strain>
        <tissue evidence="3">Whole body</tissue>
    </source>
</reference>
<comment type="caution">
    <text evidence="3">The sequence shown here is derived from an EMBL/GenBank/DDBJ whole genome shotgun (WGS) entry which is preliminary data.</text>
</comment>
<dbReference type="Gene3D" id="1.10.533.10">
    <property type="entry name" value="Death Domain, Fas"/>
    <property type="match status" value="1"/>
</dbReference>
<evidence type="ECO:0000313" key="4">
    <source>
        <dbReference type="Proteomes" id="UP001168990"/>
    </source>
</evidence>
<dbReference type="InterPro" id="IPR000488">
    <property type="entry name" value="Death_dom"/>
</dbReference>
<dbReference type="GO" id="GO:0007165">
    <property type="term" value="P:signal transduction"/>
    <property type="evidence" value="ECO:0007669"/>
    <property type="project" value="InterPro"/>
</dbReference>
<proteinExistence type="predicted"/>
<feature type="region of interest" description="Disordered" evidence="1">
    <location>
        <begin position="15"/>
        <end position="105"/>
    </location>
</feature>
<dbReference type="Proteomes" id="UP001168990">
    <property type="component" value="Unassembled WGS sequence"/>
</dbReference>
<dbReference type="CDD" id="cd01670">
    <property type="entry name" value="Death"/>
    <property type="match status" value="1"/>
</dbReference>
<protein>
    <recommendedName>
        <fullName evidence="2">Death domain-containing protein</fullName>
    </recommendedName>
</protein>
<name>A0AA39FY96_9HYME</name>
<evidence type="ECO:0000256" key="1">
    <source>
        <dbReference type="SAM" id="MobiDB-lite"/>
    </source>
</evidence>
<dbReference type="PROSITE" id="PS50017">
    <property type="entry name" value="DEATH_DOMAIN"/>
    <property type="match status" value="1"/>
</dbReference>
<feature type="compositionally biased region" description="Basic and acidic residues" evidence="1">
    <location>
        <begin position="55"/>
        <end position="67"/>
    </location>
</feature>
<gene>
    <name evidence="3" type="ORF">PV328_002046</name>
</gene>
<reference evidence="3" key="2">
    <citation type="submission" date="2023-03" db="EMBL/GenBank/DDBJ databases">
        <authorList>
            <person name="Inwood S.N."/>
            <person name="Skelly J.G."/>
            <person name="Guhlin J."/>
            <person name="Harrop T.W.R."/>
            <person name="Goldson S.G."/>
            <person name="Dearden P.K."/>
        </authorList>
    </citation>
    <scope>NUCLEOTIDE SEQUENCE</scope>
    <source>
        <strain evidence="3">Irish</strain>
        <tissue evidence="3">Whole body</tissue>
    </source>
</reference>
<feature type="domain" description="Death" evidence="2">
    <location>
        <begin position="170"/>
        <end position="255"/>
    </location>
</feature>
<feature type="compositionally biased region" description="Basic residues" evidence="1">
    <location>
        <begin position="89"/>
        <end position="99"/>
    </location>
</feature>
<feature type="compositionally biased region" description="Polar residues" evidence="1">
    <location>
        <begin position="68"/>
        <end position="84"/>
    </location>
</feature>